<dbReference type="InterPro" id="IPR011333">
    <property type="entry name" value="SKP1/BTB/POZ_sf"/>
</dbReference>
<proteinExistence type="predicted"/>
<dbReference type="InterPro" id="IPR000210">
    <property type="entry name" value="BTB/POZ_dom"/>
</dbReference>
<gene>
    <name evidence="2" type="ORF">FMOSSE_LOCUS8169</name>
</gene>
<dbReference type="Gene3D" id="3.30.710.10">
    <property type="entry name" value="Potassium Channel Kv1.1, Chain A"/>
    <property type="match status" value="1"/>
</dbReference>
<sequence length="295" mass="34470">MLNSLSNDLSKLILDAEDFDYNVVIKVGKSPNISRFKAHTCILRSRSPYFYSALSKNWARKERNVIIFEKQNITAHVFNMILGYIEEDAIQEHPTTLMDLLSAADELIILELITHVQVYLLEKHIEWIRQHPLQVLDHTAFRLETCIKLQDVCLKVICSNPELIFGTTAFTNIEESMLISILERDDLQLDEVDLWDYVIQWGIAHTFSSDQISIDYQWSRNDLLELAETLQNCIPLIRFNYINNKDLPIKLKPYEVLLPNKPSENINSFKYYQIETCSTHSSLDRSSRRHEHSRV</sequence>
<dbReference type="SMART" id="SM00225">
    <property type="entry name" value="BTB"/>
    <property type="match status" value="1"/>
</dbReference>
<dbReference type="Proteomes" id="UP000789375">
    <property type="component" value="Unassembled WGS sequence"/>
</dbReference>
<dbReference type="PANTHER" id="PTHR45774">
    <property type="entry name" value="BTB/POZ DOMAIN-CONTAINING"/>
    <property type="match status" value="1"/>
</dbReference>
<evidence type="ECO:0000313" key="2">
    <source>
        <dbReference type="EMBL" id="CAG8585529.1"/>
    </source>
</evidence>
<dbReference type="AlphaFoldDB" id="A0A9N9C2K4"/>
<dbReference type="SUPFAM" id="SSF54695">
    <property type="entry name" value="POZ domain"/>
    <property type="match status" value="1"/>
</dbReference>
<comment type="caution">
    <text evidence="2">The sequence shown here is derived from an EMBL/GenBank/DDBJ whole genome shotgun (WGS) entry which is preliminary data.</text>
</comment>
<dbReference type="InterPro" id="IPR011705">
    <property type="entry name" value="BACK"/>
</dbReference>
<dbReference type="Gene3D" id="1.25.40.420">
    <property type="match status" value="1"/>
</dbReference>
<evidence type="ECO:0000313" key="3">
    <source>
        <dbReference type="Proteomes" id="UP000789375"/>
    </source>
</evidence>
<feature type="domain" description="BTB" evidence="1">
    <location>
        <begin position="21"/>
        <end position="94"/>
    </location>
</feature>
<name>A0A9N9C2K4_FUNMO</name>
<evidence type="ECO:0000259" key="1">
    <source>
        <dbReference type="PROSITE" id="PS50097"/>
    </source>
</evidence>
<keyword evidence="3" id="KW-1185">Reference proteome</keyword>
<accession>A0A9N9C2K4</accession>
<dbReference type="PANTHER" id="PTHR45774:SF3">
    <property type="entry name" value="BTB (POZ) DOMAIN-CONTAINING 2B-RELATED"/>
    <property type="match status" value="1"/>
</dbReference>
<dbReference type="EMBL" id="CAJVPP010002063">
    <property type="protein sequence ID" value="CAG8585529.1"/>
    <property type="molecule type" value="Genomic_DNA"/>
</dbReference>
<dbReference type="PROSITE" id="PS50097">
    <property type="entry name" value="BTB"/>
    <property type="match status" value="1"/>
</dbReference>
<organism evidence="2 3">
    <name type="scientific">Funneliformis mosseae</name>
    <name type="common">Endomycorrhizal fungus</name>
    <name type="synonym">Glomus mosseae</name>
    <dbReference type="NCBI Taxonomy" id="27381"/>
    <lineage>
        <taxon>Eukaryota</taxon>
        <taxon>Fungi</taxon>
        <taxon>Fungi incertae sedis</taxon>
        <taxon>Mucoromycota</taxon>
        <taxon>Glomeromycotina</taxon>
        <taxon>Glomeromycetes</taxon>
        <taxon>Glomerales</taxon>
        <taxon>Glomeraceae</taxon>
        <taxon>Funneliformis</taxon>
    </lineage>
</organism>
<reference evidence="2" key="1">
    <citation type="submission" date="2021-06" db="EMBL/GenBank/DDBJ databases">
        <authorList>
            <person name="Kallberg Y."/>
            <person name="Tangrot J."/>
            <person name="Rosling A."/>
        </authorList>
    </citation>
    <scope>NUCLEOTIDE SEQUENCE</scope>
    <source>
        <strain evidence="2">87-6 pot B 2015</strain>
    </source>
</reference>
<dbReference type="Pfam" id="PF00651">
    <property type="entry name" value="BTB"/>
    <property type="match status" value="1"/>
</dbReference>
<protein>
    <submittedName>
        <fullName evidence="2">15168_t:CDS:1</fullName>
    </submittedName>
</protein>
<dbReference type="Pfam" id="PF07707">
    <property type="entry name" value="BACK"/>
    <property type="match status" value="1"/>
</dbReference>